<feature type="coiled-coil region" evidence="1">
    <location>
        <begin position="184"/>
        <end position="242"/>
    </location>
</feature>
<feature type="coiled-coil region" evidence="1">
    <location>
        <begin position="514"/>
        <end position="541"/>
    </location>
</feature>
<feature type="coiled-coil region" evidence="1">
    <location>
        <begin position="319"/>
        <end position="353"/>
    </location>
</feature>
<name>A0A2T4PYX9_STAWA</name>
<feature type="transmembrane region" description="Helical" evidence="2">
    <location>
        <begin position="487"/>
        <end position="506"/>
    </location>
</feature>
<keyword evidence="2" id="KW-0812">Transmembrane</keyword>
<dbReference type="AlphaFoldDB" id="A0A2T4PYX9"/>
<dbReference type="EMBL" id="PZEV01000032">
    <property type="protein sequence ID" value="PTI50319.1"/>
    <property type="molecule type" value="Genomic_DNA"/>
</dbReference>
<dbReference type="InterPro" id="IPR038734">
    <property type="entry name" value="YhaN_AAA"/>
</dbReference>
<evidence type="ECO:0000256" key="1">
    <source>
        <dbReference type="SAM" id="Coils"/>
    </source>
</evidence>
<evidence type="ECO:0000313" key="4">
    <source>
        <dbReference type="EMBL" id="PTI50319.1"/>
    </source>
</evidence>
<organism evidence="4 5">
    <name type="scientific">Staphylococcus warneri</name>
    <dbReference type="NCBI Taxonomy" id="1292"/>
    <lineage>
        <taxon>Bacteria</taxon>
        <taxon>Bacillati</taxon>
        <taxon>Bacillota</taxon>
        <taxon>Bacilli</taxon>
        <taxon>Bacillales</taxon>
        <taxon>Staphylococcaceae</taxon>
        <taxon>Staphylococcus</taxon>
    </lineage>
</organism>
<evidence type="ECO:0000313" key="5">
    <source>
        <dbReference type="Proteomes" id="UP000240717"/>
    </source>
</evidence>
<keyword evidence="2" id="KW-1133">Transmembrane helix</keyword>
<evidence type="ECO:0000256" key="2">
    <source>
        <dbReference type="SAM" id="Phobius"/>
    </source>
</evidence>
<dbReference type="Gene3D" id="3.40.50.300">
    <property type="entry name" value="P-loop containing nucleotide triphosphate hydrolases"/>
    <property type="match status" value="2"/>
</dbReference>
<dbReference type="SUPFAM" id="SSF52540">
    <property type="entry name" value="P-loop containing nucleoside triphosphate hydrolases"/>
    <property type="match status" value="1"/>
</dbReference>
<keyword evidence="2" id="KW-0472">Membrane</keyword>
<reference evidence="4 5" key="1">
    <citation type="journal article" date="2016" name="Front. Microbiol.">
        <title>Comprehensive Phylogenetic Analysis of Bovine Non-aureus Staphylococci Species Based on Whole-Genome Sequencing.</title>
        <authorList>
            <person name="Naushad S."/>
            <person name="Barkema H.W."/>
            <person name="Luby C."/>
            <person name="Condas L.A."/>
            <person name="Nobrega D.B."/>
            <person name="Carson D.A."/>
            <person name="De Buck J."/>
        </authorList>
    </citation>
    <scope>NUCLEOTIDE SEQUENCE [LARGE SCALE GENOMIC DNA]</scope>
    <source>
        <strain evidence="4 5">SNUC 2993</strain>
    </source>
</reference>
<dbReference type="Proteomes" id="UP000240717">
    <property type="component" value="Unassembled WGS sequence"/>
</dbReference>
<feature type="coiled-coil region" evidence="1">
    <location>
        <begin position="761"/>
        <end position="825"/>
    </location>
</feature>
<feature type="transmembrane region" description="Helical" evidence="2">
    <location>
        <begin position="461"/>
        <end position="481"/>
    </location>
</feature>
<dbReference type="InterPro" id="IPR027417">
    <property type="entry name" value="P-loop_NTPase"/>
</dbReference>
<sequence>MIIKSLEIYGYGQFVQRNIEFNQSFTEIFGENEAGKSTIQAFIHSILFGFPTKKSKEPRLEPRLGNQYGGKLTLQLDDGNVIEVERIKGSAQGDVKVYLEDGSVRDEEWLQKKLNYISKKTYQGIFSFDVLGLQDIHRNLDEKQLQDYLLEAGALGSTEFTSMRDTISQKKDELYKKSGKNPIINQQVDQLKQLEAQIREEEAKLDTYHRLVDEKDKSSRRLDNIKQNLNQLSKMHEEKQKEVALHDQTQEWKQLEHALNVEPLHFPEKGIDRYEAANAQRQSLLRDISLREQQLAHIKQDNESLEPAKQSDIDAFNSLYQQENEIKQKEYELRSLEKEISDKQRDKESMQSNIGWNETHHDVDSSEAMKSHISDQIKNKQEQVAYIQQLERSIEDNKIEQNANSNELDHLENQLVPEETFEKKKEHKQQIVELNEKENLYEKLKETFEIEQERKNKRQKMLRMVFILLAIVGAALTVFAFLTQNMIFGIIFAVLTVVFVIGIFLVKSKEVDYSETITQEIDDLEKQLEVLENQYDLDFDLDEQQRTRDHWQHALKNKDVLDEKSNYMNNTLSKAEQRLNDINHNIEVAKQELHLSPKISDSLIVESIGTMGQIKSNDQYIDELNSKRHQIVNDLEAFYNHAEAVTQSQFTYFNKMSFFHDVKQWLKNAEESNEKWHKNTEQSKLLNDELSQLRTHLEDNNQTINELFNHIGVATEEEYYQHHEKYQTYINQLTRFNDLTKYLENQNYSYDASSQLSDKTTAQLNEENQLLAHQVDQYNEQYLDMQAEVSDLNAQIAHMETDTTLTQLRHEYHSLKNRMNSIAKDWASLSYLQSLVDEHIKQIKDKRLPQVINEAILIFTNLTNGAYTNIYYSEEAIQVKHENGQMYQPVELSQSTKELLYVALRLSLIKVLKPYYPFPIIVDDAFVHFDKDRKERMLNYLRTLSTDHQVLYFTCTNDNIVPTKEMITLNKLEKGGK</sequence>
<proteinExistence type="predicted"/>
<feature type="coiled-coil region" evidence="1">
    <location>
        <begin position="394"/>
        <end position="454"/>
    </location>
</feature>
<dbReference type="PANTHER" id="PTHR41259">
    <property type="entry name" value="DOUBLE-STRAND BREAK REPAIR RAD50 ATPASE, PUTATIVE-RELATED"/>
    <property type="match status" value="1"/>
</dbReference>
<accession>A0A2T4PYX9</accession>
<protein>
    <submittedName>
        <fullName evidence="4">DNA repair protein Rad50</fullName>
    </submittedName>
</protein>
<gene>
    <name evidence="4" type="ORF">BU085_09240</name>
</gene>
<dbReference type="PANTHER" id="PTHR41259:SF1">
    <property type="entry name" value="DOUBLE-STRAND BREAK REPAIR RAD50 ATPASE, PUTATIVE-RELATED"/>
    <property type="match status" value="1"/>
</dbReference>
<dbReference type="Pfam" id="PF13514">
    <property type="entry name" value="AAA_27"/>
    <property type="match status" value="1"/>
</dbReference>
<evidence type="ECO:0000259" key="3">
    <source>
        <dbReference type="Pfam" id="PF13514"/>
    </source>
</evidence>
<feature type="domain" description="YhaN AAA" evidence="3">
    <location>
        <begin position="1"/>
        <end position="205"/>
    </location>
</feature>
<keyword evidence="1" id="KW-0175">Coiled coil</keyword>
<dbReference type="STRING" id="1194526.A284_04775"/>
<comment type="caution">
    <text evidence="4">The sequence shown here is derived from an EMBL/GenBank/DDBJ whole genome shotgun (WGS) entry which is preliminary data.</text>
</comment>
<dbReference type="RefSeq" id="WP_107552960.1">
    <property type="nucleotide sequence ID" value="NZ_PZEV01000032.1"/>
</dbReference>